<dbReference type="OrthoDB" id="4114825at2759"/>
<feature type="region of interest" description="Disordered" evidence="1">
    <location>
        <begin position="625"/>
        <end position="683"/>
    </location>
</feature>
<evidence type="ECO:0000259" key="2">
    <source>
        <dbReference type="Pfam" id="PF26013"/>
    </source>
</evidence>
<dbReference type="EMBL" id="WUBL01000084">
    <property type="protein sequence ID" value="KAF2966653.1"/>
    <property type="molecule type" value="Genomic_DNA"/>
</dbReference>
<feature type="compositionally biased region" description="Low complexity" evidence="1">
    <location>
        <begin position="660"/>
        <end position="673"/>
    </location>
</feature>
<reference evidence="3 4" key="1">
    <citation type="submission" date="2019-12" db="EMBL/GenBank/DDBJ databases">
        <title>Draft genome sequence of the ascomycete Xylaria multiplex DSM 110363.</title>
        <authorList>
            <person name="Buettner E."/>
            <person name="Kellner H."/>
        </authorList>
    </citation>
    <scope>NUCLEOTIDE SEQUENCE [LARGE SCALE GENOMIC DNA]</scope>
    <source>
        <strain evidence="3 4">DSM 110363</strain>
    </source>
</reference>
<dbReference type="PANTHER" id="PTHR39601:SF1">
    <property type="entry name" value="CHORIOGENIN HMINOR"/>
    <property type="match status" value="1"/>
</dbReference>
<feature type="region of interest" description="Disordered" evidence="1">
    <location>
        <begin position="529"/>
        <end position="580"/>
    </location>
</feature>
<accession>A0A7C8MR41</accession>
<dbReference type="InterPro" id="IPR058317">
    <property type="entry name" value="DUF8004"/>
</dbReference>
<feature type="compositionally biased region" description="Polar residues" evidence="1">
    <location>
        <begin position="625"/>
        <end position="659"/>
    </location>
</feature>
<proteinExistence type="predicted"/>
<dbReference type="Proteomes" id="UP000481858">
    <property type="component" value="Unassembled WGS sequence"/>
</dbReference>
<gene>
    <name evidence="3" type="ORF">GQX73_g6904</name>
</gene>
<dbReference type="AlphaFoldDB" id="A0A7C8MR41"/>
<feature type="domain" description="DUF8004" evidence="2">
    <location>
        <begin position="186"/>
        <end position="276"/>
    </location>
</feature>
<keyword evidence="4" id="KW-1185">Reference proteome</keyword>
<dbReference type="Pfam" id="PF26013">
    <property type="entry name" value="DUF8004"/>
    <property type="match status" value="1"/>
</dbReference>
<organism evidence="3 4">
    <name type="scientific">Xylaria multiplex</name>
    <dbReference type="NCBI Taxonomy" id="323545"/>
    <lineage>
        <taxon>Eukaryota</taxon>
        <taxon>Fungi</taxon>
        <taxon>Dikarya</taxon>
        <taxon>Ascomycota</taxon>
        <taxon>Pezizomycotina</taxon>
        <taxon>Sordariomycetes</taxon>
        <taxon>Xylariomycetidae</taxon>
        <taxon>Xylariales</taxon>
        <taxon>Xylariaceae</taxon>
        <taxon>Xylaria</taxon>
    </lineage>
</organism>
<sequence length="801" mass="91043">MDSPEVQQASCYNGVSNRSRGWKTWKLEKTPQSRLTSPTVMRWDGASRSSEVWDNLRRDPELWFREGDCYVHLHAEGQSRRGASFKVPYSALVEGNYQPLINSFISRSRTNATIYLLNPAKQPVELFIPAPPKSDKRRSYNYHLATRNLFAFIFRRSMVGDCLGSALITLYNSLRQFRTPDADNLQDLMSYMDEEGYLDLNNQPTHALAMLHLAETFQFRRLYIDAFAHCCGMSERVFLVPGFQLLSSATRTSLRRARREMYCRLRNASTMLTTFLRDELYEDDIELDTGATEHLEHFRYFLREFYTIKLNRYPPPSIDAETTIFEAKVFREMRNDFEALCEFLEDRDFDIFQSSDFLTDSHSFTLRSVQSFDARYNHETLFHPLPLFPDIPQKKPSFWKLPWWNRPTRVSKARRAETLAALARSTNQDRQEVVENHLVVLYRKFENQTTCPIRSDRPEGQGPIDGRKIRWILIYAIYQTLRRATDVPLEVRDATGAPYHVCISTASLPPWKEEQLAHALVHTQQDLTSLPSIPLSPPTSEAKPDHESFTPADQPARDTKERPTSSALEHSTSRGSSTLRRSFSLLAKQVTEQPPVSFKARRRETISCGSDNKMMASKKIVAIERSSTGPSHASSSRATGSPASEASTSSCYNSNSETATSDTPDSSVTSSPVQPATEKQENELASIRARCGLHEVDCDTGRLADRYPPVPSGKRTLNVQGDTTGRALEPAPLDIRKERKRPASIQMPSPQAPTAWDYIQAVMEIQASNYESAGWDQFTHLGDFIEVGSDALNARPASTFF</sequence>
<dbReference type="InParanoid" id="A0A7C8MR41"/>
<dbReference type="PANTHER" id="PTHR39601">
    <property type="entry name" value="CHORIOGENIN HMINOR"/>
    <property type="match status" value="1"/>
</dbReference>
<name>A0A7C8MR41_9PEZI</name>
<evidence type="ECO:0000313" key="3">
    <source>
        <dbReference type="EMBL" id="KAF2966653.1"/>
    </source>
</evidence>
<evidence type="ECO:0000313" key="4">
    <source>
        <dbReference type="Proteomes" id="UP000481858"/>
    </source>
</evidence>
<comment type="caution">
    <text evidence="3">The sequence shown here is derived from an EMBL/GenBank/DDBJ whole genome shotgun (WGS) entry which is preliminary data.</text>
</comment>
<protein>
    <recommendedName>
        <fullName evidence="2">DUF8004 domain-containing protein</fullName>
    </recommendedName>
</protein>
<feature type="region of interest" description="Disordered" evidence="1">
    <location>
        <begin position="704"/>
        <end position="727"/>
    </location>
</feature>
<evidence type="ECO:0000256" key="1">
    <source>
        <dbReference type="SAM" id="MobiDB-lite"/>
    </source>
</evidence>